<sequence>MIRINLIAGPRAKKAQPAQWGARAEAMSGAAIIGLTLLIAWWYVGALQEERQAKEQEKQEKGRQIAALKEQVKQVDGFEQKKKTLEDKNRIIDQLEKSRSGPVKVMDHLSRSLDPLKLWLSKMSMKEGRVEVEGRALTNDDIVEFVNNLRRTEYFTAIQLMESRAATEGKTGVFSFKITFALRT</sequence>
<keyword evidence="2" id="KW-1133">Transmembrane helix</keyword>
<accession>A0AA86MYA7</accession>
<dbReference type="PANTHER" id="PTHR40278">
    <property type="entry name" value="DNA UTILIZATION PROTEIN HOFN"/>
    <property type="match status" value="1"/>
</dbReference>
<evidence type="ECO:0000256" key="1">
    <source>
        <dbReference type="SAM" id="Coils"/>
    </source>
</evidence>
<evidence type="ECO:0000256" key="2">
    <source>
        <dbReference type="SAM" id="Phobius"/>
    </source>
</evidence>
<dbReference type="RefSeq" id="WP_289268203.1">
    <property type="nucleotide sequence ID" value="NZ_OX365700.1"/>
</dbReference>
<dbReference type="AlphaFoldDB" id="A0AA86MYA7"/>
<evidence type="ECO:0000313" key="3">
    <source>
        <dbReference type="EMBL" id="CAI4031269.1"/>
    </source>
</evidence>
<protein>
    <submittedName>
        <fullName evidence="3">Type IV pilus biogenesis protein PilN</fullName>
    </submittedName>
</protein>
<feature type="transmembrane region" description="Helical" evidence="2">
    <location>
        <begin position="20"/>
        <end position="44"/>
    </location>
</feature>
<dbReference type="Proteomes" id="UP001179121">
    <property type="component" value="Chromosome"/>
</dbReference>
<feature type="coiled-coil region" evidence="1">
    <location>
        <begin position="44"/>
        <end position="98"/>
    </location>
</feature>
<keyword evidence="1" id="KW-0175">Coiled coil</keyword>
<organism evidence="3 4">
    <name type="scientific">Nitrospira tepida</name>
    <dbReference type="NCBI Taxonomy" id="2973512"/>
    <lineage>
        <taxon>Bacteria</taxon>
        <taxon>Pseudomonadati</taxon>
        <taxon>Nitrospirota</taxon>
        <taxon>Nitrospiria</taxon>
        <taxon>Nitrospirales</taxon>
        <taxon>Nitrospiraceae</taxon>
        <taxon>Nitrospira</taxon>
    </lineage>
</organism>
<name>A0AA86MYA7_9BACT</name>
<dbReference type="Pfam" id="PF05137">
    <property type="entry name" value="PilN"/>
    <property type="match status" value="1"/>
</dbReference>
<gene>
    <name evidence="3" type="ORF">DNFV4_01696</name>
</gene>
<keyword evidence="4" id="KW-1185">Reference proteome</keyword>
<dbReference type="InterPro" id="IPR052534">
    <property type="entry name" value="Extracell_DNA_Util/SecSys_Comp"/>
</dbReference>
<evidence type="ECO:0000313" key="4">
    <source>
        <dbReference type="Proteomes" id="UP001179121"/>
    </source>
</evidence>
<dbReference type="InterPro" id="IPR007813">
    <property type="entry name" value="PilN"/>
</dbReference>
<proteinExistence type="predicted"/>
<reference evidence="3" key="1">
    <citation type="submission" date="2022-10" db="EMBL/GenBank/DDBJ databases">
        <authorList>
            <person name="Koch H."/>
        </authorList>
    </citation>
    <scope>NUCLEOTIDE SEQUENCE</scope>
    <source>
        <strain evidence="3">DNF</strain>
    </source>
</reference>
<keyword evidence="2" id="KW-0472">Membrane</keyword>
<dbReference type="PANTHER" id="PTHR40278:SF1">
    <property type="entry name" value="DNA UTILIZATION PROTEIN HOFN"/>
    <property type="match status" value="1"/>
</dbReference>
<dbReference type="KEGG" id="nti:DNFV4_01696"/>
<dbReference type="EMBL" id="OX365700">
    <property type="protein sequence ID" value="CAI4031269.1"/>
    <property type="molecule type" value="Genomic_DNA"/>
</dbReference>
<keyword evidence="2" id="KW-0812">Transmembrane</keyword>